<sequence length="83" mass="9534">MALRTACAYRTVSTEAIAVVAVVILIHLLVEERARLNSQKGDEEGEVRETRAREREKTLEAWQKWEEGSKGAWTRKLIPDVRK</sequence>
<keyword evidence="1" id="KW-0472">Membrane</keyword>
<keyword evidence="1" id="KW-0812">Transmembrane</keyword>
<accession>A0ABQ9J9L4</accession>
<comment type="caution">
    <text evidence="2">The sequence shown here is derived from an EMBL/GenBank/DDBJ whole genome shotgun (WGS) entry which is preliminary data.</text>
</comment>
<organism evidence="2 3">
    <name type="scientific">Molorchus minor</name>
    <dbReference type="NCBI Taxonomy" id="1323400"/>
    <lineage>
        <taxon>Eukaryota</taxon>
        <taxon>Metazoa</taxon>
        <taxon>Ecdysozoa</taxon>
        <taxon>Arthropoda</taxon>
        <taxon>Hexapoda</taxon>
        <taxon>Insecta</taxon>
        <taxon>Pterygota</taxon>
        <taxon>Neoptera</taxon>
        <taxon>Endopterygota</taxon>
        <taxon>Coleoptera</taxon>
        <taxon>Polyphaga</taxon>
        <taxon>Cucujiformia</taxon>
        <taxon>Chrysomeloidea</taxon>
        <taxon>Cerambycidae</taxon>
        <taxon>Lamiinae</taxon>
        <taxon>Monochamini</taxon>
        <taxon>Molorchus</taxon>
    </lineage>
</organism>
<dbReference type="EMBL" id="JAPWTJ010001043">
    <property type="protein sequence ID" value="KAJ8974152.1"/>
    <property type="molecule type" value="Genomic_DNA"/>
</dbReference>
<dbReference type="Proteomes" id="UP001162164">
    <property type="component" value="Unassembled WGS sequence"/>
</dbReference>
<evidence type="ECO:0000313" key="3">
    <source>
        <dbReference type="Proteomes" id="UP001162164"/>
    </source>
</evidence>
<keyword evidence="1" id="KW-1133">Transmembrane helix</keyword>
<feature type="transmembrane region" description="Helical" evidence="1">
    <location>
        <begin position="12"/>
        <end position="30"/>
    </location>
</feature>
<keyword evidence="3" id="KW-1185">Reference proteome</keyword>
<evidence type="ECO:0000313" key="2">
    <source>
        <dbReference type="EMBL" id="KAJ8974152.1"/>
    </source>
</evidence>
<gene>
    <name evidence="2" type="ORF">NQ317_003089</name>
</gene>
<evidence type="ECO:0000256" key="1">
    <source>
        <dbReference type="SAM" id="Phobius"/>
    </source>
</evidence>
<reference evidence="2" key="1">
    <citation type="journal article" date="2023" name="Insect Mol. Biol.">
        <title>Genome sequencing provides insights into the evolution of gene families encoding plant cell wall-degrading enzymes in longhorned beetles.</title>
        <authorList>
            <person name="Shin N.R."/>
            <person name="Okamura Y."/>
            <person name="Kirsch R."/>
            <person name="Pauchet Y."/>
        </authorList>
    </citation>
    <scope>NUCLEOTIDE SEQUENCE</scope>
    <source>
        <strain evidence="2">MMC_N1</strain>
    </source>
</reference>
<proteinExistence type="predicted"/>
<name>A0ABQ9J9L4_9CUCU</name>
<protein>
    <submittedName>
        <fullName evidence="2">Uncharacterized protein</fullName>
    </submittedName>
</protein>